<gene>
    <name evidence="2" type="ORF">C4K88_13605</name>
</gene>
<keyword evidence="1" id="KW-0472">Membrane</keyword>
<evidence type="ECO:0000256" key="1">
    <source>
        <dbReference type="SAM" id="Phobius"/>
    </source>
</evidence>
<reference evidence="2 3" key="1">
    <citation type="journal article" date="2014" name="Int. J. Syst. Evol. Microbiol.">
        <title>Arthrobacter pityocampae sp. nov., isolated from Thaumetopoea pityocampa (Lep., Thaumetopoeidae).</title>
        <authorList>
            <person name="Ince I.A."/>
            <person name="Demirbag Z."/>
            <person name="Kati H."/>
        </authorList>
    </citation>
    <scope>NUCLEOTIDE SEQUENCE [LARGE SCALE GENOMIC DNA]</scope>
    <source>
        <strain evidence="2 3">Tp2</strain>
    </source>
</reference>
<evidence type="ECO:0008006" key="4">
    <source>
        <dbReference type="Google" id="ProtNLM"/>
    </source>
</evidence>
<evidence type="ECO:0000313" key="2">
    <source>
        <dbReference type="EMBL" id="PPB48746.1"/>
    </source>
</evidence>
<keyword evidence="1" id="KW-1133">Transmembrane helix</keyword>
<dbReference type="OrthoDB" id="5114475at2"/>
<comment type="caution">
    <text evidence="2">The sequence shown here is derived from an EMBL/GenBank/DDBJ whole genome shotgun (WGS) entry which is preliminary data.</text>
</comment>
<feature type="transmembrane region" description="Helical" evidence="1">
    <location>
        <begin position="106"/>
        <end position="126"/>
    </location>
</feature>
<dbReference type="EMBL" id="PRKW01000005">
    <property type="protein sequence ID" value="PPB48746.1"/>
    <property type="molecule type" value="Genomic_DNA"/>
</dbReference>
<dbReference type="Pfam" id="PF11139">
    <property type="entry name" value="SfLAP"/>
    <property type="match status" value="1"/>
</dbReference>
<dbReference type="Proteomes" id="UP000239297">
    <property type="component" value="Unassembled WGS sequence"/>
</dbReference>
<sequence length="220" mass="23136">MSAGLFWAVLGLALADSLNPATIVTITLILLTVPRRPVASALSFVLGAFSTVLVLGAIIFLGAGAAAETVGDGLVWLRRIVFLIAAITLFIAAVRRLKDRERKGIGLPSWFGVGTALPLGVLVTGADLPNAFPYFIAIERMIDAGITTGAGLLALAGYALIYCIPCLVLLGLGIAHGERVRLRLQKVYDRFATGTIERSIPTALTLALLGLGVLTIAFWP</sequence>
<dbReference type="InterPro" id="IPR021315">
    <property type="entry name" value="Gap/Sap"/>
</dbReference>
<feature type="transmembrane region" description="Helical" evidence="1">
    <location>
        <begin position="146"/>
        <end position="175"/>
    </location>
</feature>
<keyword evidence="3" id="KW-1185">Reference proteome</keyword>
<name>A0A2S5IW34_9MICC</name>
<feature type="transmembrane region" description="Helical" evidence="1">
    <location>
        <begin position="75"/>
        <end position="94"/>
    </location>
</feature>
<feature type="transmembrane region" description="Helical" evidence="1">
    <location>
        <begin position="6"/>
        <end position="31"/>
    </location>
</feature>
<organism evidence="2 3">
    <name type="scientific">Arthrobacter pityocampae</name>
    <dbReference type="NCBI Taxonomy" id="547334"/>
    <lineage>
        <taxon>Bacteria</taxon>
        <taxon>Bacillati</taxon>
        <taxon>Actinomycetota</taxon>
        <taxon>Actinomycetes</taxon>
        <taxon>Micrococcales</taxon>
        <taxon>Micrococcaceae</taxon>
        <taxon>Arthrobacter</taxon>
    </lineage>
</organism>
<dbReference type="RefSeq" id="WP_104122147.1">
    <property type="nucleotide sequence ID" value="NZ_PRKW01000005.1"/>
</dbReference>
<proteinExistence type="predicted"/>
<dbReference type="AlphaFoldDB" id="A0A2S5IW34"/>
<feature type="transmembrane region" description="Helical" evidence="1">
    <location>
        <begin position="38"/>
        <end position="63"/>
    </location>
</feature>
<accession>A0A2S5IW34</accession>
<feature type="transmembrane region" description="Helical" evidence="1">
    <location>
        <begin position="196"/>
        <end position="219"/>
    </location>
</feature>
<protein>
    <recommendedName>
        <fullName evidence="4">GAP family protein</fullName>
    </recommendedName>
</protein>
<keyword evidence="1" id="KW-0812">Transmembrane</keyword>
<evidence type="ECO:0000313" key="3">
    <source>
        <dbReference type="Proteomes" id="UP000239297"/>
    </source>
</evidence>